<feature type="domain" description="Inositol polyphosphate-related phosphatase" evidence="1">
    <location>
        <begin position="3"/>
        <end position="42"/>
    </location>
</feature>
<gene>
    <name evidence="2" type="ORF">TMSB3V08_LOCUS4588</name>
</gene>
<reference evidence="2" key="1">
    <citation type="submission" date="2020-11" db="EMBL/GenBank/DDBJ databases">
        <authorList>
            <person name="Tran Van P."/>
        </authorList>
    </citation>
    <scope>NUCLEOTIDE SEQUENCE</scope>
</reference>
<dbReference type="GO" id="GO:0046856">
    <property type="term" value="P:phosphatidylinositol dephosphorylation"/>
    <property type="evidence" value="ECO:0007669"/>
    <property type="project" value="InterPro"/>
</dbReference>
<organism evidence="2">
    <name type="scientific">Timema monikensis</name>
    <dbReference type="NCBI Taxonomy" id="170555"/>
    <lineage>
        <taxon>Eukaryota</taxon>
        <taxon>Metazoa</taxon>
        <taxon>Ecdysozoa</taxon>
        <taxon>Arthropoda</taxon>
        <taxon>Hexapoda</taxon>
        <taxon>Insecta</taxon>
        <taxon>Pterygota</taxon>
        <taxon>Neoptera</taxon>
        <taxon>Polyneoptera</taxon>
        <taxon>Phasmatodea</taxon>
        <taxon>Timematodea</taxon>
        <taxon>Timematoidea</taxon>
        <taxon>Timematidae</taxon>
        <taxon>Timema</taxon>
    </lineage>
</organism>
<evidence type="ECO:0000313" key="2">
    <source>
        <dbReference type="EMBL" id="CAD7427759.1"/>
    </source>
</evidence>
<dbReference type="EMBL" id="OB793541">
    <property type="protein sequence ID" value="CAD7427759.1"/>
    <property type="molecule type" value="Genomic_DNA"/>
</dbReference>
<protein>
    <recommendedName>
        <fullName evidence="1">Inositol polyphosphate-related phosphatase domain-containing protein</fullName>
    </recommendedName>
</protein>
<dbReference type="InterPro" id="IPR013783">
    <property type="entry name" value="Ig-like_fold"/>
</dbReference>
<dbReference type="Pfam" id="PF22669">
    <property type="entry name" value="Exo_endo_phos2"/>
    <property type="match status" value="1"/>
</dbReference>
<dbReference type="GO" id="GO:0016020">
    <property type="term" value="C:membrane"/>
    <property type="evidence" value="ECO:0007669"/>
    <property type="project" value="TreeGrafter"/>
</dbReference>
<name>A0A7R9HMI4_9NEOP</name>
<evidence type="ECO:0000259" key="1">
    <source>
        <dbReference type="Pfam" id="PF22669"/>
    </source>
</evidence>
<sequence length="140" mass="16408">MFSEKNRAPAWCDRILWRGDGIQQVEYRSHPKLNISDHKAVSSLFDSQIRVIDAVKYRKVHEDVMKKLDKLENEFLPQVMVDNTEVIFETVRYLESQTKDLIIANTGQVLTHLSSAVITLLTMLELAMRPWIPREIRDHF</sequence>
<dbReference type="InterPro" id="IPR036691">
    <property type="entry name" value="Endo/exonu/phosph_ase_sf"/>
</dbReference>
<dbReference type="PANTHER" id="PTHR11200:SF300">
    <property type="entry name" value="TYPE II INOSITOL 1,4,5-TRISPHOSPHATE 5-PHOSPHATASE"/>
    <property type="match status" value="1"/>
</dbReference>
<dbReference type="InterPro" id="IPR046985">
    <property type="entry name" value="IP5"/>
</dbReference>
<dbReference type="Gene3D" id="3.60.10.10">
    <property type="entry name" value="Endonuclease/exonuclease/phosphatase"/>
    <property type="match status" value="1"/>
</dbReference>
<dbReference type="Gene3D" id="2.60.40.10">
    <property type="entry name" value="Immunoglobulins"/>
    <property type="match status" value="1"/>
</dbReference>
<dbReference type="PANTHER" id="PTHR11200">
    <property type="entry name" value="INOSITOL 5-PHOSPHATASE"/>
    <property type="match status" value="1"/>
</dbReference>
<proteinExistence type="predicted"/>
<dbReference type="GO" id="GO:0004439">
    <property type="term" value="F:phosphatidylinositol-4,5-bisphosphate 5-phosphatase activity"/>
    <property type="evidence" value="ECO:0007669"/>
    <property type="project" value="TreeGrafter"/>
</dbReference>
<accession>A0A7R9HMI4</accession>
<dbReference type="InterPro" id="IPR000300">
    <property type="entry name" value="IPPc"/>
</dbReference>
<dbReference type="AlphaFoldDB" id="A0A7R9HMI4"/>
<dbReference type="SUPFAM" id="SSF56219">
    <property type="entry name" value="DNase I-like"/>
    <property type="match status" value="1"/>
</dbReference>